<dbReference type="Proteomes" id="UP001348098">
    <property type="component" value="Unassembled WGS sequence"/>
</dbReference>
<evidence type="ECO:0000256" key="1">
    <source>
        <dbReference type="SAM" id="SignalP"/>
    </source>
</evidence>
<protein>
    <recommendedName>
        <fullName evidence="4">Secreted protein</fullName>
    </recommendedName>
</protein>
<gene>
    <name evidence="2" type="ORF">U3653_14975</name>
</gene>
<sequence length="111" mass="10860">MFRIAAHFTVTGGFAALIAAAGAGVAAAEPTLTADTRDDGAIAVGSRPPSETWNCVLVGSAEEAGPRVDVAGTGETRGGFAEGSTVAAACAGPQWPLVAVTTGVTSLEDAD</sequence>
<feature type="chain" id="PRO_5045686899" description="Secreted protein" evidence="1">
    <location>
        <begin position="29"/>
        <end position="111"/>
    </location>
</feature>
<keyword evidence="3" id="KW-1185">Reference proteome</keyword>
<dbReference type="EMBL" id="JAYKYQ010000005">
    <property type="protein sequence ID" value="MEB3511331.1"/>
    <property type="molecule type" value="Genomic_DNA"/>
</dbReference>
<keyword evidence="1" id="KW-0732">Signal</keyword>
<comment type="caution">
    <text evidence="2">The sequence shown here is derived from an EMBL/GenBank/DDBJ whole genome shotgun (WGS) entry which is preliminary data.</text>
</comment>
<evidence type="ECO:0000313" key="2">
    <source>
        <dbReference type="EMBL" id="MEB3511331.1"/>
    </source>
</evidence>
<dbReference type="RefSeq" id="WP_195080001.1">
    <property type="nucleotide sequence ID" value="NZ_JAYESH010000002.1"/>
</dbReference>
<organism evidence="2 3">
    <name type="scientific">Nocardia implantans</name>
    <dbReference type="NCBI Taxonomy" id="3108168"/>
    <lineage>
        <taxon>Bacteria</taxon>
        <taxon>Bacillati</taxon>
        <taxon>Actinomycetota</taxon>
        <taxon>Actinomycetes</taxon>
        <taxon>Mycobacteriales</taxon>
        <taxon>Nocardiaceae</taxon>
        <taxon>Nocardia</taxon>
    </lineage>
</organism>
<accession>A0ABU6AVD5</accession>
<evidence type="ECO:0008006" key="4">
    <source>
        <dbReference type="Google" id="ProtNLM"/>
    </source>
</evidence>
<name>A0ABU6AVD5_9NOCA</name>
<evidence type="ECO:0000313" key="3">
    <source>
        <dbReference type="Proteomes" id="UP001348098"/>
    </source>
</evidence>
<reference evidence="2 3" key="1">
    <citation type="submission" date="2023-12" db="EMBL/GenBank/DDBJ databases">
        <title>novel species in genus Nocarida.</title>
        <authorList>
            <person name="Li Z."/>
        </authorList>
    </citation>
    <scope>NUCLEOTIDE SEQUENCE [LARGE SCALE GENOMIC DNA]</scope>
    <source>
        <strain evidence="2 3">CDC186</strain>
    </source>
</reference>
<proteinExistence type="predicted"/>
<feature type="signal peptide" evidence="1">
    <location>
        <begin position="1"/>
        <end position="28"/>
    </location>
</feature>